<dbReference type="EMBL" id="BMIW01000002">
    <property type="protein sequence ID" value="GGF84878.1"/>
    <property type="molecule type" value="Genomic_DNA"/>
</dbReference>
<proteinExistence type="predicted"/>
<gene>
    <name evidence="4" type="ORF">GCM10010913_02850</name>
</gene>
<keyword evidence="2" id="KW-0119">Carbohydrate metabolism</keyword>
<dbReference type="Proteomes" id="UP000608420">
    <property type="component" value="Unassembled WGS sequence"/>
</dbReference>
<keyword evidence="5" id="KW-1185">Reference proteome</keyword>
<keyword evidence="1" id="KW-0378">Hydrolase</keyword>
<feature type="domain" description="Glucosamine/galactosamine-6-phosphate isomerase" evidence="3">
    <location>
        <begin position="7"/>
        <end position="78"/>
    </location>
</feature>
<reference evidence="5" key="1">
    <citation type="journal article" date="2019" name="Int. J. Syst. Evol. Microbiol.">
        <title>The Global Catalogue of Microorganisms (GCM) 10K type strain sequencing project: providing services to taxonomists for standard genome sequencing and annotation.</title>
        <authorList>
            <consortium name="The Broad Institute Genomics Platform"/>
            <consortium name="The Broad Institute Genome Sequencing Center for Infectious Disease"/>
            <person name="Wu L."/>
            <person name="Ma J."/>
        </authorList>
    </citation>
    <scope>NUCLEOTIDE SEQUENCE [LARGE SCALE GENOMIC DNA]</scope>
    <source>
        <strain evidence="5">CGMCC 1.15420</strain>
    </source>
</reference>
<organism evidence="4 5">
    <name type="scientific">Paenibacillus aceti</name>
    <dbReference type="NCBI Taxonomy" id="1820010"/>
    <lineage>
        <taxon>Bacteria</taxon>
        <taxon>Bacillati</taxon>
        <taxon>Bacillota</taxon>
        <taxon>Bacilli</taxon>
        <taxon>Bacillales</taxon>
        <taxon>Paenibacillaceae</taxon>
        <taxon>Paenibacillus</taxon>
    </lineage>
</organism>
<evidence type="ECO:0000313" key="5">
    <source>
        <dbReference type="Proteomes" id="UP000608420"/>
    </source>
</evidence>
<sequence length="111" mass="12215">MYAFTLDEYIGLPPDDPRSVSYRIRHQLLHHVNVRSDHIHMPDGLAADLQAACAEYDRLLDEHSVDLGIVGVGSNGHIGFNEPGTPLVPASVLQLHPFLTVILDKKAAKLL</sequence>
<accession>A0ABQ1VP08</accession>
<dbReference type="InterPro" id="IPR006148">
    <property type="entry name" value="Glc/Gal-6P_isomerase"/>
</dbReference>
<dbReference type="Pfam" id="PF01182">
    <property type="entry name" value="Glucosamine_iso"/>
    <property type="match status" value="1"/>
</dbReference>
<dbReference type="InterPro" id="IPR018321">
    <property type="entry name" value="Glucosamine6P_isomerase_CS"/>
</dbReference>
<evidence type="ECO:0000256" key="1">
    <source>
        <dbReference type="ARBA" id="ARBA00022801"/>
    </source>
</evidence>
<protein>
    <recommendedName>
        <fullName evidence="3">Glucosamine/galactosamine-6-phosphate isomerase domain-containing protein</fullName>
    </recommendedName>
</protein>
<dbReference type="PANTHER" id="PTHR11280">
    <property type="entry name" value="GLUCOSAMINE-6-PHOSPHATE ISOMERASE"/>
    <property type="match status" value="1"/>
</dbReference>
<name>A0ABQ1VP08_9BACL</name>
<dbReference type="RefSeq" id="WP_120460473.1">
    <property type="nucleotide sequence ID" value="NZ_BMIW01000002.1"/>
</dbReference>
<comment type="caution">
    <text evidence="4">The sequence shown here is derived from an EMBL/GenBank/DDBJ whole genome shotgun (WGS) entry which is preliminary data.</text>
</comment>
<dbReference type="PROSITE" id="PS01161">
    <property type="entry name" value="GLC_GALNAC_ISOMERASE"/>
    <property type="match status" value="1"/>
</dbReference>
<dbReference type="Gene3D" id="3.40.50.1360">
    <property type="match status" value="1"/>
</dbReference>
<dbReference type="InterPro" id="IPR004547">
    <property type="entry name" value="Glucosamine6P_isomerase"/>
</dbReference>
<dbReference type="SUPFAM" id="SSF100950">
    <property type="entry name" value="NagB/RpiA/CoA transferase-like"/>
    <property type="match status" value="1"/>
</dbReference>
<evidence type="ECO:0000256" key="2">
    <source>
        <dbReference type="ARBA" id="ARBA00023277"/>
    </source>
</evidence>
<dbReference type="InterPro" id="IPR037171">
    <property type="entry name" value="NagB/RpiA_transferase-like"/>
</dbReference>
<evidence type="ECO:0000313" key="4">
    <source>
        <dbReference type="EMBL" id="GGF84878.1"/>
    </source>
</evidence>
<dbReference type="PANTHER" id="PTHR11280:SF5">
    <property type="entry name" value="GLUCOSAMINE-6-PHOSPHATE ISOMERASE"/>
    <property type="match status" value="1"/>
</dbReference>
<evidence type="ECO:0000259" key="3">
    <source>
        <dbReference type="Pfam" id="PF01182"/>
    </source>
</evidence>